<protein>
    <recommendedName>
        <fullName evidence="4">Copper amine oxidase-like N-terminal domain-containing protein</fullName>
    </recommendedName>
</protein>
<reference evidence="2 3" key="1">
    <citation type="submission" date="2018-06" db="EMBL/GenBank/DDBJ databases">
        <title>Isolation of heavy metals resistant Paenibacillus silvae NC2 from Gold-Copper mine in ZiJin, China.</title>
        <authorList>
            <person name="Xu J."/>
            <person name="Mazhar H.S."/>
            <person name="Rensing C."/>
        </authorList>
    </citation>
    <scope>NUCLEOTIDE SEQUENCE [LARGE SCALE GENOMIC DNA]</scope>
    <source>
        <strain evidence="2 3">NC2</strain>
    </source>
</reference>
<evidence type="ECO:0008006" key="4">
    <source>
        <dbReference type="Google" id="ProtNLM"/>
    </source>
</evidence>
<accession>A0A2W6NBL3</accession>
<dbReference type="Proteomes" id="UP000249204">
    <property type="component" value="Unassembled WGS sequence"/>
</dbReference>
<dbReference type="EMBL" id="QKWW01000074">
    <property type="protein sequence ID" value="PZT53235.1"/>
    <property type="molecule type" value="Genomic_DNA"/>
</dbReference>
<feature type="signal peptide" evidence="1">
    <location>
        <begin position="1"/>
        <end position="21"/>
    </location>
</feature>
<feature type="chain" id="PRO_5039233008" description="Copper amine oxidase-like N-terminal domain-containing protein" evidence="1">
    <location>
        <begin position="22"/>
        <end position="182"/>
    </location>
</feature>
<comment type="caution">
    <text evidence="2">The sequence shown here is derived from an EMBL/GenBank/DDBJ whole genome shotgun (WGS) entry which is preliminary data.</text>
</comment>
<evidence type="ECO:0000313" key="2">
    <source>
        <dbReference type="EMBL" id="PZT53235.1"/>
    </source>
</evidence>
<name>A0A2W6NBL3_9BACL</name>
<proteinExistence type="predicted"/>
<evidence type="ECO:0000256" key="1">
    <source>
        <dbReference type="SAM" id="SignalP"/>
    </source>
</evidence>
<keyword evidence="1" id="KW-0732">Signal</keyword>
<sequence>MKKIFIVALAAAMLSGSIAHTVTSAPEKISVILNEKELKTKAGAEVKIINDHAYIPAILLRDARFSVEYKNSKLYLINSYFRYTRNLMEMHVMNQVFTTRFNKIDQEIVNILGKVMLEEPVDFSKIHEFMEEARSNAVIRPEDFTPVQDFNSYDFGSARQSVEEYQKAIQELMAYVETKDKE</sequence>
<dbReference type="RefSeq" id="WP_111272564.1">
    <property type="nucleotide sequence ID" value="NZ_QKWW01000074.1"/>
</dbReference>
<dbReference type="AlphaFoldDB" id="A0A2W6NBL3"/>
<gene>
    <name evidence="2" type="ORF">DN757_23250</name>
</gene>
<evidence type="ECO:0000313" key="3">
    <source>
        <dbReference type="Proteomes" id="UP000249204"/>
    </source>
</evidence>
<organism evidence="2 3">
    <name type="scientific">Paenibacillus silvae</name>
    <dbReference type="NCBI Taxonomy" id="1325358"/>
    <lineage>
        <taxon>Bacteria</taxon>
        <taxon>Bacillati</taxon>
        <taxon>Bacillota</taxon>
        <taxon>Bacilli</taxon>
        <taxon>Bacillales</taxon>
        <taxon>Paenibacillaceae</taxon>
        <taxon>Paenibacillus</taxon>
    </lineage>
</organism>